<feature type="region of interest" description="Disordered" evidence="1">
    <location>
        <begin position="1"/>
        <end position="22"/>
    </location>
</feature>
<proteinExistence type="predicted"/>
<dbReference type="Proteomes" id="UP000002281">
    <property type="component" value="Chromosome 11"/>
</dbReference>
<evidence type="ECO:0000256" key="1">
    <source>
        <dbReference type="SAM" id="MobiDB-lite"/>
    </source>
</evidence>
<reference evidence="2" key="2">
    <citation type="submission" date="2025-08" db="UniProtKB">
        <authorList>
            <consortium name="Ensembl"/>
        </authorList>
    </citation>
    <scope>IDENTIFICATION</scope>
    <source>
        <strain evidence="2">Thoroughbred</strain>
    </source>
</reference>
<keyword evidence="3" id="KW-1185">Reference proteome</keyword>
<accession>A0A9L0RBR6</accession>
<reference evidence="2" key="3">
    <citation type="submission" date="2025-09" db="UniProtKB">
        <authorList>
            <consortium name="Ensembl"/>
        </authorList>
    </citation>
    <scope>IDENTIFICATION</scope>
    <source>
        <strain evidence="2">Thoroughbred</strain>
    </source>
</reference>
<gene>
    <name evidence="2" type="primary">SPAG5</name>
</gene>
<dbReference type="PANTHER" id="PTHR15347">
    <property type="entry name" value="SPERM-ASSOCIATED ANTIGEN 5"/>
    <property type="match status" value="1"/>
</dbReference>
<evidence type="ECO:0000313" key="2">
    <source>
        <dbReference type="Ensembl" id="ENSECAP00000060284.1"/>
    </source>
</evidence>
<protein>
    <submittedName>
        <fullName evidence="2">Sperm associated antigen 5</fullName>
    </submittedName>
</protein>
<sequence length="79" mass="8533">MWRVKTLNFSLSPSPQPGKPAVRTPLRELTLQPSALTSSGKRPPLCSSLTPSLCKLGLQISCELTSATDPPLFAEEAWP</sequence>
<reference evidence="2 3" key="1">
    <citation type="journal article" date="2009" name="Science">
        <title>Genome sequence, comparative analysis, and population genetics of the domestic horse.</title>
        <authorList>
            <consortium name="Broad Institute Genome Sequencing Platform"/>
            <consortium name="Broad Institute Whole Genome Assembly Team"/>
            <person name="Wade C.M."/>
            <person name="Giulotto E."/>
            <person name="Sigurdsson S."/>
            <person name="Zoli M."/>
            <person name="Gnerre S."/>
            <person name="Imsland F."/>
            <person name="Lear T.L."/>
            <person name="Adelson D.L."/>
            <person name="Bailey E."/>
            <person name="Bellone R.R."/>
            <person name="Bloecker H."/>
            <person name="Distl O."/>
            <person name="Edgar R.C."/>
            <person name="Garber M."/>
            <person name="Leeb T."/>
            <person name="Mauceli E."/>
            <person name="MacLeod J.N."/>
            <person name="Penedo M.C.T."/>
            <person name="Raison J.M."/>
            <person name="Sharpe T."/>
            <person name="Vogel J."/>
            <person name="Andersson L."/>
            <person name="Antczak D.F."/>
            <person name="Biagi T."/>
            <person name="Binns M.M."/>
            <person name="Chowdhary B.P."/>
            <person name="Coleman S.J."/>
            <person name="Della Valle G."/>
            <person name="Fryc S."/>
            <person name="Guerin G."/>
            <person name="Hasegawa T."/>
            <person name="Hill E.W."/>
            <person name="Jurka J."/>
            <person name="Kiialainen A."/>
            <person name="Lindgren G."/>
            <person name="Liu J."/>
            <person name="Magnani E."/>
            <person name="Mickelson J.R."/>
            <person name="Murray J."/>
            <person name="Nergadze S.G."/>
            <person name="Onofrio R."/>
            <person name="Pedroni S."/>
            <person name="Piras M.F."/>
            <person name="Raudsepp T."/>
            <person name="Rocchi M."/>
            <person name="Roeed K.H."/>
            <person name="Ryder O.A."/>
            <person name="Searle S."/>
            <person name="Skow L."/>
            <person name="Swinburne J.E."/>
            <person name="Syvaenen A.C."/>
            <person name="Tozaki T."/>
            <person name="Valberg S.J."/>
            <person name="Vaudin M."/>
            <person name="White J.R."/>
            <person name="Zody M.C."/>
            <person name="Lander E.S."/>
            <person name="Lindblad-Toh K."/>
        </authorList>
    </citation>
    <scope>NUCLEOTIDE SEQUENCE [LARGE SCALE GENOMIC DNA]</scope>
    <source>
        <strain evidence="2 3">Thoroughbred</strain>
    </source>
</reference>
<dbReference type="GeneTree" id="ENSGT00400000022377"/>
<dbReference type="GO" id="GO:0051988">
    <property type="term" value="P:regulation of attachment of spindle microtubules to kinetochore"/>
    <property type="evidence" value="ECO:0007669"/>
    <property type="project" value="InterPro"/>
</dbReference>
<organism evidence="2 3">
    <name type="scientific">Equus caballus</name>
    <name type="common">Horse</name>
    <dbReference type="NCBI Taxonomy" id="9796"/>
    <lineage>
        <taxon>Eukaryota</taxon>
        <taxon>Metazoa</taxon>
        <taxon>Chordata</taxon>
        <taxon>Craniata</taxon>
        <taxon>Vertebrata</taxon>
        <taxon>Euteleostomi</taxon>
        <taxon>Mammalia</taxon>
        <taxon>Eutheria</taxon>
        <taxon>Laurasiatheria</taxon>
        <taxon>Perissodactyla</taxon>
        <taxon>Equidae</taxon>
        <taxon>Equus</taxon>
    </lineage>
</organism>
<dbReference type="PANTHER" id="PTHR15347:SF1">
    <property type="entry name" value="SPERM-ASSOCIATED ANTIGEN 5"/>
    <property type="match status" value="1"/>
</dbReference>
<dbReference type="InterPro" id="IPR028728">
    <property type="entry name" value="Astrin"/>
</dbReference>
<dbReference type="AlphaFoldDB" id="A0A9L0RBR6"/>
<dbReference type="GO" id="GO:0051301">
    <property type="term" value="P:cell division"/>
    <property type="evidence" value="ECO:0007669"/>
    <property type="project" value="InterPro"/>
</dbReference>
<name>A0A9L0RBR6_HORSE</name>
<dbReference type="Ensembl" id="ENSECAT00000109269.1">
    <property type="protein sequence ID" value="ENSECAP00000060284.1"/>
    <property type="gene ID" value="ENSECAG00000015456.4"/>
</dbReference>
<evidence type="ECO:0000313" key="3">
    <source>
        <dbReference type="Proteomes" id="UP000002281"/>
    </source>
</evidence>